<feature type="transmembrane region" description="Helical" evidence="1">
    <location>
        <begin position="110"/>
        <end position="132"/>
    </location>
</feature>
<dbReference type="AlphaFoldDB" id="A0A7S1F8M1"/>
<feature type="transmembrane region" description="Helical" evidence="1">
    <location>
        <begin position="6"/>
        <end position="26"/>
    </location>
</feature>
<dbReference type="EMBL" id="HBFQ01033813">
    <property type="protein sequence ID" value="CAD8849475.1"/>
    <property type="molecule type" value="Transcribed_RNA"/>
</dbReference>
<feature type="transmembrane region" description="Helical" evidence="1">
    <location>
        <begin position="70"/>
        <end position="90"/>
    </location>
</feature>
<evidence type="ECO:0000256" key="1">
    <source>
        <dbReference type="SAM" id="Phobius"/>
    </source>
</evidence>
<keyword evidence="1" id="KW-1133">Transmembrane helix</keyword>
<feature type="transmembrane region" description="Helical" evidence="1">
    <location>
        <begin position="178"/>
        <end position="201"/>
    </location>
</feature>
<keyword evidence="1" id="KW-0812">Transmembrane</keyword>
<dbReference type="Pfam" id="PF13347">
    <property type="entry name" value="MFS_2"/>
    <property type="match status" value="1"/>
</dbReference>
<feature type="transmembrane region" description="Helical" evidence="1">
    <location>
        <begin position="38"/>
        <end position="58"/>
    </location>
</feature>
<accession>A0A7S1F8M1</accession>
<reference evidence="2" key="1">
    <citation type="submission" date="2021-01" db="EMBL/GenBank/DDBJ databases">
        <authorList>
            <person name="Corre E."/>
            <person name="Pelletier E."/>
            <person name="Niang G."/>
            <person name="Scheremetjew M."/>
            <person name="Finn R."/>
            <person name="Kale V."/>
            <person name="Holt S."/>
            <person name="Cochrane G."/>
            <person name="Meng A."/>
            <person name="Brown T."/>
            <person name="Cohen L."/>
        </authorList>
    </citation>
    <scope>NUCLEOTIDE SEQUENCE</scope>
</reference>
<evidence type="ECO:0000313" key="2">
    <source>
        <dbReference type="EMBL" id="CAD8849475.1"/>
    </source>
</evidence>
<keyword evidence="1" id="KW-0472">Membrane</keyword>
<sequence>MWGLSYVVVLGVVLAAVTIILIPCWTQFYRVRRPGVNVNTVSAISLGASLLAPLVLLLLRSTPVPGPVPFIFYCAVLQIFITGQTFWRFVVLAWVIDEDAHAVDGRRREALFAGAVAFADSIGRAGAAGLVLNGMALSGMNLESCQTVCNDDDNDCLEECQQANAEGQPASVKTYIDFLFFVLVPICQVVATVLVYTFPIYGERVERIYAKQEVLYSGNNNLRENGSAVHGEDGTSQDGPK</sequence>
<protein>
    <submittedName>
        <fullName evidence="2">Uncharacterized protein</fullName>
    </submittedName>
</protein>
<gene>
    <name evidence="2" type="ORF">NSCI0253_LOCUS23825</name>
</gene>
<name>A0A7S1F8M1_NOCSC</name>
<proteinExistence type="predicted"/>
<organism evidence="2">
    <name type="scientific">Noctiluca scintillans</name>
    <name type="common">Sea sparkle</name>
    <name type="synonym">Red tide dinoflagellate</name>
    <dbReference type="NCBI Taxonomy" id="2966"/>
    <lineage>
        <taxon>Eukaryota</taxon>
        <taxon>Sar</taxon>
        <taxon>Alveolata</taxon>
        <taxon>Dinophyceae</taxon>
        <taxon>Noctilucales</taxon>
        <taxon>Noctilucaceae</taxon>
        <taxon>Noctiluca</taxon>
    </lineage>
</organism>